<dbReference type="STRING" id="910964.GEAM_1193"/>
<name>A0A085GIM0_EWIA3</name>
<keyword evidence="2" id="KW-1185">Reference proteome</keyword>
<comment type="caution">
    <text evidence="1">The sequence shown here is derived from an EMBL/GenBank/DDBJ whole genome shotgun (WGS) entry which is preliminary data.</text>
</comment>
<proteinExistence type="predicted"/>
<dbReference type="EMBL" id="JMPJ01000037">
    <property type="protein sequence ID" value="KFC83565.1"/>
    <property type="molecule type" value="Genomic_DNA"/>
</dbReference>
<sequence>MSESQATCRFTEGSIKLPDHYQDRTVNVFTLSGENTPAFNISRDILNDGETLSDYIDKQLALLKKHLKGWKEQLREAAVLGDNLLQGECVHASYLRDGRRTFQQQAVFNTAENHILVFTMTSTATLTDADSQVFNTLLNSFRFDA</sequence>
<reference evidence="1 2" key="1">
    <citation type="submission" date="2014-05" db="EMBL/GenBank/DDBJ databases">
        <title>ATOL: Assembling a taxonomically balanced genome-scale reconstruction of the evolutionary history of the Enterobacteriaceae.</title>
        <authorList>
            <person name="Plunkett G.III."/>
            <person name="Neeno-Eckwall E.C."/>
            <person name="Glasner J.D."/>
            <person name="Perna N.T."/>
        </authorList>
    </citation>
    <scope>NUCLEOTIDE SEQUENCE [LARGE SCALE GENOMIC DNA]</scope>
    <source>
        <strain evidence="1 2">ATCC 33852</strain>
    </source>
</reference>
<accession>A0A085GIM0</accession>
<dbReference type="Pfam" id="PF08786">
    <property type="entry name" value="DcrB"/>
    <property type="match status" value="1"/>
</dbReference>
<dbReference type="RefSeq" id="WP_034789468.1">
    <property type="nucleotide sequence ID" value="NZ_JMPJ01000037.1"/>
</dbReference>
<organism evidence="1 2">
    <name type="scientific">Ewingella americana (strain ATCC 33852 / DSM 4580 / CCUG 14506 / JCM 5911 / LMG 7869 / NCTC 12157 / CDC 1468-78)</name>
    <dbReference type="NCBI Taxonomy" id="910964"/>
    <lineage>
        <taxon>Bacteria</taxon>
        <taxon>Pseudomonadati</taxon>
        <taxon>Pseudomonadota</taxon>
        <taxon>Gammaproteobacteria</taxon>
        <taxon>Enterobacterales</taxon>
        <taxon>Yersiniaceae</taxon>
        <taxon>Ewingella</taxon>
    </lineage>
</organism>
<evidence type="ECO:0000313" key="1">
    <source>
        <dbReference type="EMBL" id="KFC83565.1"/>
    </source>
</evidence>
<evidence type="ECO:0000313" key="2">
    <source>
        <dbReference type="Proteomes" id="UP000028640"/>
    </source>
</evidence>
<dbReference type="InterPro" id="IPR014894">
    <property type="entry name" value="DcrB/EagT6"/>
</dbReference>
<gene>
    <name evidence="1" type="ORF">GEAM_1193</name>
</gene>
<dbReference type="AlphaFoldDB" id="A0A085GIM0"/>
<dbReference type="SUPFAM" id="SSF55724">
    <property type="entry name" value="Mog1p/PsbP-like"/>
    <property type="match status" value="1"/>
</dbReference>
<dbReference type="Proteomes" id="UP000028640">
    <property type="component" value="Unassembled WGS sequence"/>
</dbReference>
<dbReference type="GeneID" id="78379535"/>
<dbReference type="eggNOG" id="COG5435">
    <property type="taxonomic scope" value="Bacteria"/>
</dbReference>
<protein>
    <submittedName>
        <fullName evidence="1">Uncharacterized protein</fullName>
    </submittedName>
</protein>
<dbReference type="Gene3D" id="3.40.1000.10">
    <property type="entry name" value="Mog1/PsbP, alpha/beta/alpha sandwich"/>
    <property type="match status" value="1"/>
</dbReference>
<dbReference type="InterPro" id="IPR016123">
    <property type="entry name" value="Mog1/PsbP_a/b/a-sand"/>
</dbReference>
<dbReference type="OrthoDB" id="9012334at2"/>